<keyword evidence="1" id="KW-1133">Transmembrane helix</keyword>
<dbReference type="RefSeq" id="WP_076818565.1">
    <property type="nucleotide sequence ID" value="NZ_MOMC01000038.1"/>
</dbReference>
<dbReference type="EMBL" id="MOMC01000038">
    <property type="protein sequence ID" value="ONH28722.1"/>
    <property type="molecule type" value="Genomic_DNA"/>
</dbReference>
<dbReference type="AlphaFoldDB" id="A0A1V2I8J2"/>
<feature type="transmembrane region" description="Helical" evidence="1">
    <location>
        <begin position="12"/>
        <end position="32"/>
    </location>
</feature>
<evidence type="ECO:0000313" key="3">
    <source>
        <dbReference type="Proteomes" id="UP000188929"/>
    </source>
</evidence>
<dbReference type="STRING" id="1834516.BL253_19350"/>
<comment type="caution">
    <text evidence="2">The sequence shown here is derived from an EMBL/GenBank/DDBJ whole genome shotgun (WGS) entry which is preliminary data.</text>
</comment>
<reference evidence="3" key="1">
    <citation type="submission" date="2016-10" db="EMBL/GenBank/DDBJ databases">
        <title>Frankia sp. NRRL B-16386 Genome sequencing.</title>
        <authorList>
            <person name="Ghodhbane-Gtari F."/>
            <person name="Swanson E."/>
            <person name="Gueddou A."/>
            <person name="Hezbri K."/>
            <person name="Ktari K."/>
            <person name="Nouioui I."/>
            <person name="Morris K."/>
            <person name="Simpson S."/>
            <person name="Abebe-Akele F."/>
            <person name="Thomas K."/>
            <person name="Gtari M."/>
            <person name="Tisa L.S."/>
        </authorList>
    </citation>
    <scope>NUCLEOTIDE SEQUENCE [LARGE SCALE GENOMIC DNA]</scope>
    <source>
        <strain evidence="3">NRRL B-16386</strain>
    </source>
</reference>
<keyword evidence="1" id="KW-0812">Transmembrane</keyword>
<name>A0A1V2I8J2_9ACTN</name>
<accession>A0A1V2I8J2</accession>
<gene>
    <name evidence="2" type="ORF">BL253_19350</name>
</gene>
<dbReference type="Proteomes" id="UP000188929">
    <property type="component" value="Unassembled WGS sequence"/>
</dbReference>
<proteinExistence type="predicted"/>
<keyword evidence="3" id="KW-1185">Reference proteome</keyword>
<evidence type="ECO:0000313" key="2">
    <source>
        <dbReference type="EMBL" id="ONH28722.1"/>
    </source>
</evidence>
<sequence>MSARARRPGRVLGVAGVVGVLGGVAGVFVGVVGRPVREAALAVGPTRTPGQGIARSSAL</sequence>
<protein>
    <submittedName>
        <fullName evidence="2">Uncharacterized protein</fullName>
    </submittedName>
</protein>
<evidence type="ECO:0000256" key="1">
    <source>
        <dbReference type="SAM" id="Phobius"/>
    </source>
</evidence>
<organism evidence="2 3">
    <name type="scientific">Pseudofrankia asymbiotica</name>
    <dbReference type="NCBI Taxonomy" id="1834516"/>
    <lineage>
        <taxon>Bacteria</taxon>
        <taxon>Bacillati</taxon>
        <taxon>Actinomycetota</taxon>
        <taxon>Actinomycetes</taxon>
        <taxon>Frankiales</taxon>
        <taxon>Frankiaceae</taxon>
        <taxon>Pseudofrankia</taxon>
    </lineage>
</organism>
<keyword evidence="1" id="KW-0472">Membrane</keyword>